<reference evidence="2 3" key="1">
    <citation type="submission" date="2017-03" db="EMBL/GenBank/DDBJ databases">
        <authorList>
            <person name="Afonso C.L."/>
            <person name="Miller P.J."/>
            <person name="Scott M.A."/>
            <person name="Spackman E."/>
            <person name="Goraichik I."/>
            <person name="Dimitrov K.M."/>
            <person name="Suarez D.L."/>
            <person name="Swayne D.E."/>
        </authorList>
    </citation>
    <scope>NUCLEOTIDE SEQUENCE [LARGE SCALE GENOMIC DNA]</scope>
    <source>
        <strain evidence="2 3">CECT 8287</strain>
    </source>
</reference>
<dbReference type="EMBL" id="FWFL01000004">
    <property type="protein sequence ID" value="SLN38872.1"/>
    <property type="molecule type" value="Genomic_DNA"/>
</dbReference>
<keyword evidence="3" id="KW-1185">Reference proteome</keyword>
<feature type="transmembrane region" description="Helical" evidence="1">
    <location>
        <begin position="29"/>
        <end position="47"/>
    </location>
</feature>
<organism evidence="2 3">
    <name type="scientific">Roseovarius litorisediminis</name>
    <dbReference type="NCBI Taxonomy" id="1312363"/>
    <lineage>
        <taxon>Bacteria</taxon>
        <taxon>Pseudomonadati</taxon>
        <taxon>Pseudomonadota</taxon>
        <taxon>Alphaproteobacteria</taxon>
        <taxon>Rhodobacterales</taxon>
        <taxon>Roseobacteraceae</taxon>
        <taxon>Roseovarius</taxon>
    </lineage>
</organism>
<evidence type="ECO:0000256" key="1">
    <source>
        <dbReference type="SAM" id="Phobius"/>
    </source>
</evidence>
<evidence type="ECO:0000313" key="2">
    <source>
        <dbReference type="EMBL" id="SLN38872.1"/>
    </source>
</evidence>
<gene>
    <name evidence="2" type="ORF">PEL8287_01897</name>
</gene>
<accession>A0A1Y5SJ68</accession>
<feature type="transmembrane region" description="Helical" evidence="1">
    <location>
        <begin position="59"/>
        <end position="78"/>
    </location>
</feature>
<dbReference type="Proteomes" id="UP000193827">
    <property type="component" value="Unassembled WGS sequence"/>
</dbReference>
<name>A0A1Y5SJ68_9RHOB</name>
<dbReference type="OrthoDB" id="7860177at2"/>
<protein>
    <submittedName>
        <fullName evidence="2">Uncharacterized protein</fullName>
    </submittedName>
</protein>
<keyword evidence="1" id="KW-0812">Transmembrane</keyword>
<proteinExistence type="predicted"/>
<keyword evidence="1" id="KW-1133">Transmembrane helix</keyword>
<evidence type="ECO:0000313" key="3">
    <source>
        <dbReference type="Proteomes" id="UP000193827"/>
    </source>
</evidence>
<dbReference type="RefSeq" id="WP_085892128.1">
    <property type="nucleotide sequence ID" value="NZ_FWFL01000004.1"/>
</dbReference>
<keyword evidence="1" id="KW-0472">Membrane</keyword>
<dbReference type="AlphaFoldDB" id="A0A1Y5SJ68"/>
<sequence>MTDTYQPLKSSKSDLDPCDHDVFTFARQIGVVGAISLLVGGTGMIATSGQPDWDIARSLYLALVVLGPVAIMIAQKFLRILMKHRRRELNIFEG</sequence>